<keyword evidence="1" id="KW-1003">Cell membrane</keyword>
<name>A0A6J6B2L1_9ZZZZ</name>
<reference evidence="7" key="1">
    <citation type="submission" date="2020-05" db="EMBL/GenBank/DDBJ databases">
        <authorList>
            <person name="Chiriac C."/>
            <person name="Salcher M."/>
            <person name="Ghai R."/>
            <person name="Kavagutti S V."/>
        </authorList>
    </citation>
    <scope>NUCLEOTIDE SEQUENCE</scope>
</reference>
<evidence type="ECO:0000313" key="7">
    <source>
        <dbReference type="EMBL" id="CAB4533211.1"/>
    </source>
</evidence>
<evidence type="ECO:0000256" key="1">
    <source>
        <dbReference type="ARBA" id="ARBA00022475"/>
    </source>
</evidence>
<dbReference type="GO" id="GO:0005886">
    <property type="term" value="C:plasma membrane"/>
    <property type="evidence" value="ECO:0007669"/>
    <property type="project" value="InterPro"/>
</dbReference>
<feature type="transmembrane region" description="Helical" evidence="6">
    <location>
        <begin position="53"/>
        <end position="74"/>
    </location>
</feature>
<dbReference type="PANTHER" id="PTHR30589:SF0">
    <property type="entry name" value="PHOSPHATIDYLGLYCEROL--PROLIPOPROTEIN DIACYLGLYCERYL TRANSFERASE"/>
    <property type="match status" value="1"/>
</dbReference>
<dbReference type="Pfam" id="PF01790">
    <property type="entry name" value="LGT"/>
    <property type="match status" value="1"/>
</dbReference>
<organism evidence="7">
    <name type="scientific">freshwater metagenome</name>
    <dbReference type="NCBI Taxonomy" id="449393"/>
    <lineage>
        <taxon>unclassified sequences</taxon>
        <taxon>metagenomes</taxon>
        <taxon>ecological metagenomes</taxon>
    </lineage>
</organism>
<evidence type="ECO:0000256" key="2">
    <source>
        <dbReference type="ARBA" id="ARBA00022679"/>
    </source>
</evidence>
<feature type="transmembrane region" description="Helical" evidence="6">
    <location>
        <begin position="20"/>
        <end position="38"/>
    </location>
</feature>
<keyword evidence="3 6" id="KW-0812">Transmembrane</keyword>
<dbReference type="PROSITE" id="PS01311">
    <property type="entry name" value="LGT"/>
    <property type="match status" value="1"/>
</dbReference>
<evidence type="ECO:0000256" key="6">
    <source>
        <dbReference type="SAM" id="Phobius"/>
    </source>
</evidence>
<dbReference type="HAMAP" id="MF_01147">
    <property type="entry name" value="Lgt"/>
    <property type="match status" value="1"/>
</dbReference>
<evidence type="ECO:0000256" key="3">
    <source>
        <dbReference type="ARBA" id="ARBA00022692"/>
    </source>
</evidence>
<dbReference type="PANTHER" id="PTHR30589">
    <property type="entry name" value="PROLIPOPROTEIN DIACYLGLYCERYL TRANSFERASE"/>
    <property type="match status" value="1"/>
</dbReference>
<keyword evidence="2" id="KW-0808">Transferase</keyword>
<gene>
    <name evidence="7" type="ORF">UFOPK1353_00477</name>
</gene>
<feature type="transmembrane region" description="Helical" evidence="6">
    <location>
        <begin position="180"/>
        <end position="197"/>
    </location>
</feature>
<dbReference type="NCBIfam" id="TIGR00544">
    <property type="entry name" value="lgt"/>
    <property type="match status" value="1"/>
</dbReference>
<feature type="transmembrane region" description="Helical" evidence="6">
    <location>
        <begin position="239"/>
        <end position="257"/>
    </location>
</feature>
<dbReference type="InterPro" id="IPR001640">
    <property type="entry name" value="Lgt"/>
</dbReference>
<evidence type="ECO:0000256" key="4">
    <source>
        <dbReference type="ARBA" id="ARBA00022989"/>
    </source>
</evidence>
<accession>A0A6J6B2L1</accession>
<feature type="transmembrane region" description="Helical" evidence="6">
    <location>
        <begin position="209"/>
        <end position="227"/>
    </location>
</feature>
<dbReference type="GO" id="GO:0042158">
    <property type="term" value="P:lipoprotein biosynthetic process"/>
    <property type="evidence" value="ECO:0007669"/>
    <property type="project" value="InterPro"/>
</dbReference>
<keyword evidence="4 6" id="KW-1133">Transmembrane helix</keyword>
<sequence>MITSLPSPSQGSIEVFFLRFNAYGLMIALGVVAAVWLFKKRLLVHGVGHPDDAGSIAMTAVPIGIVGARAYHVLTDLERFRGRWFDVVKIWEGGLGIWGGIFVGVIAGIFVARKRKLGIAVGLTCVAPGLALAQSIGRWGNWFNQELFGKPTTLPWALEISDAKAKSAGFMAGTTFHPTFLYESLGCLVICIALIKIDQKWRPRNGRLFAMYVAGYTFLRFFVESLRVDTAKHFGGLRLNQWTSIFVFAVACVYLIIDRLVELESWPKRFLKKQ</sequence>
<dbReference type="AlphaFoldDB" id="A0A6J6B2L1"/>
<protein>
    <submittedName>
        <fullName evidence="7">Unannotated protein</fullName>
    </submittedName>
</protein>
<keyword evidence="5 6" id="KW-0472">Membrane</keyword>
<feature type="transmembrane region" description="Helical" evidence="6">
    <location>
        <begin position="94"/>
        <end position="112"/>
    </location>
</feature>
<proteinExistence type="inferred from homology"/>
<feature type="transmembrane region" description="Helical" evidence="6">
    <location>
        <begin position="119"/>
        <end position="137"/>
    </location>
</feature>
<evidence type="ECO:0000256" key="5">
    <source>
        <dbReference type="ARBA" id="ARBA00023136"/>
    </source>
</evidence>
<dbReference type="GO" id="GO:0008961">
    <property type="term" value="F:phosphatidylglycerol-prolipoprotein diacylglyceryl transferase activity"/>
    <property type="evidence" value="ECO:0007669"/>
    <property type="project" value="InterPro"/>
</dbReference>
<dbReference type="EMBL" id="CAEZSE010000058">
    <property type="protein sequence ID" value="CAB4533211.1"/>
    <property type="molecule type" value="Genomic_DNA"/>
</dbReference>